<dbReference type="RefSeq" id="WP_053602008.1">
    <property type="nucleotide sequence ID" value="NZ_CP012600.1"/>
</dbReference>
<dbReference type="InterPro" id="IPR052018">
    <property type="entry name" value="PHP_domain"/>
</dbReference>
<dbReference type="STRING" id="1441095.AM592_00715"/>
<organism evidence="2 3">
    <name type="scientific">Bacillus gobiensis</name>
    <dbReference type="NCBI Taxonomy" id="1441095"/>
    <lineage>
        <taxon>Bacteria</taxon>
        <taxon>Bacillati</taxon>
        <taxon>Bacillota</taxon>
        <taxon>Bacilli</taxon>
        <taxon>Bacillales</taxon>
        <taxon>Bacillaceae</taxon>
        <taxon>Bacillus</taxon>
    </lineage>
</organism>
<dbReference type="PANTHER" id="PTHR42924">
    <property type="entry name" value="EXONUCLEASE"/>
    <property type="match status" value="1"/>
</dbReference>
<dbReference type="GO" id="GO:0004534">
    <property type="term" value="F:5'-3' RNA exonuclease activity"/>
    <property type="evidence" value="ECO:0007669"/>
    <property type="project" value="TreeGrafter"/>
</dbReference>
<dbReference type="InterPro" id="IPR016195">
    <property type="entry name" value="Pol/histidinol_Pase-like"/>
</dbReference>
<dbReference type="InterPro" id="IPR003141">
    <property type="entry name" value="Pol/His_phosphatase_N"/>
</dbReference>
<proteinExistence type="predicted"/>
<evidence type="ECO:0000259" key="1">
    <source>
        <dbReference type="SMART" id="SM00481"/>
    </source>
</evidence>
<dbReference type="PANTHER" id="PTHR42924:SF3">
    <property type="entry name" value="POLYMERASE_HISTIDINOL PHOSPHATASE N-TERMINAL DOMAIN-CONTAINING PROTEIN"/>
    <property type="match status" value="1"/>
</dbReference>
<dbReference type="SMART" id="SM00481">
    <property type="entry name" value="POLIIIAc"/>
    <property type="match status" value="1"/>
</dbReference>
<dbReference type="SUPFAM" id="SSF89550">
    <property type="entry name" value="PHP domain-like"/>
    <property type="match status" value="1"/>
</dbReference>
<keyword evidence="3" id="KW-1185">Reference proteome</keyword>
<dbReference type="GO" id="GO:0035312">
    <property type="term" value="F:5'-3' DNA exonuclease activity"/>
    <property type="evidence" value="ECO:0007669"/>
    <property type="project" value="TreeGrafter"/>
</dbReference>
<dbReference type="CDD" id="cd07438">
    <property type="entry name" value="PHP_HisPPase_AMP"/>
    <property type="match status" value="1"/>
</dbReference>
<dbReference type="PATRIC" id="fig|1441095.3.peg.162"/>
<evidence type="ECO:0000313" key="3">
    <source>
        <dbReference type="Proteomes" id="UP000067625"/>
    </source>
</evidence>
<reference evidence="3" key="1">
    <citation type="submission" date="2015-08" db="EMBL/GenBank/DDBJ databases">
        <title>Genome sequencing project for genomic taxonomy and phylogenomics of Bacillus-like bacteria.</title>
        <authorList>
            <person name="Liu B."/>
            <person name="Wang J."/>
            <person name="Zhu Y."/>
            <person name="Liu G."/>
            <person name="Chen Q."/>
            <person name="Chen Z."/>
            <person name="Lan J."/>
            <person name="Che J."/>
            <person name="Ge C."/>
            <person name="Shi H."/>
            <person name="Pan Z."/>
            <person name="Liu X."/>
        </authorList>
    </citation>
    <scope>NUCLEOTIDE SEQUENCE [LARGE SCALE GENOMIC DNA]</scope>
    <source>
        <strain evidence="3">FJAT-4402</strain>
    </source>
</reference>
<gene>
    <name evidence="2" type="ORF">AM592_00715</name>
</gene>
<sequence>MIDLHIHSVFSDGHWTPEEIIADAQKKKLTDIAITDHDAIQGYQEAKKLAPSNLNLISGIELNTDGVYGELHILGYNFDPEHPSMLGHISWRSQERKDWGKKIVDRLNELGYTISFDKCLDRVGKGVLVRTHIAEELAAAGYFPNWKEAHQALLKKGKPGFVERSPFSAVNAIDLIHEAGGEAFLAHPGIYIKPFSLEELVAAGLDGIEVWHPKHSSADVEYWEKQAERFGMTVSGGSDFHGPVSRNPFPIGSVEIPEWAETAVKKLVTN</sequence>
<evidence type="ECO:0000313" key="2">
    <source>
        <dbReference type="EMBL" id="ALC80283.1"/>
    </source>
</evidence>
<protein>
    <recommendedName>
        <fullName evidence="1">Polymerase/histidinol phosphatase N-terminal domain-containing protein</fullName>
    </recommendedName>
</protein>
<dbReference type="EMBL" id="CP012600">
    <property type="protein sequence ID" value="ALC80283.1"/>
    <property type="molecule type" value="Genomic_DNA"/>
</dbReference>
<accession>A0A0M4G641</accession>
<dbReference type="OrthoDB" id="9804333at2"/>
<dbReference type="AlphaFoldDB" id="A0A0M4G641"/>
<reference evidence="2 3" key="2">
    <citation type="journal article" date="2016" name="Int. J. Syst. Evol. Microbiol.">
        <title>Bacillus gobiensis sp. nov., isolated from a soil sample.</title>
        <authorList>
            <person name="Liu B."/>
            <person name="Liu G.H."/>
            <person name="Cetin S."/>
            <person name="Schumann P."/>
            <person name="Pan Z.Z."/>
            <person name="Chen Q.Q."/>
        </authorList>
    </citation>
    <scope>NUCLEOTIDE SEQUENCE [LARGE SCALE GENOMIC DNA]</scope>
    <source>
        <strain evidence="2 3">FJAT-4402</strain>
    </source>
</reference>
<dbReference type="Gene3D" id="1.10.150.650">
    <property type="match status" value="1"/>
</dbReference>
<dbReference type="Gene3D" id="3.20.20.140">
    <property type="entry name" value="Metal-dependent hydrolases"/>
    <property type="match status" value="1"/>
</dbReference>
<name>A0A0M4G641_9BACI</name>
<feature type="domain" description="Polymerase/histidinol phosphatase N-terminal" evidence="1">
    <location>
        <begin position="2"/>
        <end position="66"/>
    </location>
</feature>
<dbReference type="Proteomes" id="UP000067625">
    <property type="component" value="Chromosome"/>
</dbReference>
<dbReference type="Pfam" id="PF02811">
    <property type="entry name" value="PHP"/>
    <property type="match status" value="1"/>
</dbReference>
<dbReference type="InterPro" id="IPR004013">
    <property type="entry name" value="PHP_dom"/>
</dbReference>